<evidence type="ECO:0000313" key="1">
    <source>
        <dbReference type="EMBL" id="GIH27932.1"/>
    </source>
</evidence>
<protein>
    <submittedName>
        <fullName evidence="1">Uncharacterized protein</fullName>
    </submittedName>
</protein>
<comment type="caution">
    <text evidence="1">The sequence shown here is derived from an EMBL/GenBank/DDBJ whole genome shotgun (WGS) entry which is preliminary data.</text>
</comment>
<evidence type="ECO:0000313" key="2">
    <source>
        <dbReference type="Proteomes" id="UP000640052"/>
    </source>
</evidence>
<accession>A0A919URE0</accession>
<dbReference type="Proteomes" id="UP000640052">
    <property type="component" value="Unassembled WGS sequence"/>
</dbReference>
<dbReference type="RefSeq" id="WP_204044575.1">
    <property type="nucleotide sequence ID" value="NZ_BOOA01000067.1"/>
</dbReference>
<sequence length="142" mass="15798">MSRIRAAFFDPTGVRHSIPTYPWRFAPPHLLTLRQLAARGLRPGGQDVQAQVMWSSRRHGAPGVRVAFLYDIRFALPKRTATARQLTALAKANTARRTCPACGQDAGYVIPRHLGVCLTCHYGTRRLPHEHHPDPHPAAGPR</sequence>
<name>A0A919URE0_9ACTN</name>
<dbReference type="NCBIfam" id="NF041638">
    <property type="entry name" value="QRL_CxxC_CxxC"/>
    <property type="match status" value="1"/>
</dbReference>
<gene>
    <name evidence="1" type="ORF">Aph01nite_62420</name>
</gene>
<keyword evidence="2" id="KW-1185">Reference proteome</keyword>
<dbReference type="AlphaFoldDB" id="A0A919URE0"/>
<organism evidence="1 2">
    <name type="scientific">Acrocarpospora phusangensis</name>
    <dbReference type="NCBI Taxonomy" id="1070424"/>
    <lineage>
        <taxon>Bacteria</taxon>
        <taxon>Bacillati</taxon>
        <taxon>Actinomycetota</taxon>
        <taxon>Actinomycetes</taxon>
        <taxon>Streptosporangiales</taxon>
        <taxon>Streptosporangiaceae</taxon>
        <taxon>Acrocarpospora</taxon>
    </lineage>
</organism>
<reference evidence="1" key="1">
    <citation type="submission" date="2021-01" db="EMBL/GenBank/DDBJ databases">
        <title>Whole genome shotgun sequence of Acrocarpospora phusangensis NBRC 108782.</title>
        <authorList>
            <person name="Komaki H."/>
            <person name="Tamura T."/>
        </authorList>
    </citation>
    <scope>NUCLEOTIDE SEQUENCE</scope>
    <source>
        <strain evidence="1">NBRC 108782</strain>
    </source>
</reference>
<dbReference type="InterPro" id="IPR048142">
    <property type="entry name" value="QRL_CxxC_CxxC"/>
</dbReference>
<proteinExistence type="predicted"/>
<dbReference type="EMBL" id="BOOA01000067">
    <property type="protein sequence ID" value="GIH27932.1"/>
    <property type="molecule type" value="Genomic_DNA"/>
</dbReference>